<dbReference type="GO" id="GO:0043565">
    <property type="term" value="F:sequence-specific DNA binding"/>
    <property type="evidence" value="ECO:0007669"/>
    <property type="project" value="InterPro"/>
</dbReference>
<keyword evidence="2" id="KW-0238">DNA-binding</keyword>
<dbReference type="InterPro" id="IPR050204">
    <property type="entry name" value="AraC_XylS_family_regulators"/>
</dbReference>
<evidence type="ECO:0000256" key="1">
    <source>
        <dbReference type="ARBA" id="ARBA00023015"/>
    </source>
</evidence>
<dbReference type="GO" id="GO:0003700">
    <property type="term" value="F:DNA-binding transcription factor activity"/>
    <property type="evidence" value="ECO:0007669"/>
    <property type="project" value="InterPro"/>
</dbReference>
<keyword evidence="1" id="KW-0805">Transcription regulation</keyword>
<keyword evidence="6" id="KW-1185">Reference proteome</keyword>
<feature type="domain" description="HTH araC/xylS-type" evidence="4">
    <location>
        <begin position="220"/>
        <end position="318"/>
    </location>
</feature>
<dbReference type="PANTHER" id="PTHR46796">
    <property type="entry name" value="HTH-TYPE TRANSCRIPTIONAL ACTIVATOR RHAS-RELATED"/>
    <property type="match status" value="1"/>
</dbReference>
<dbReference type="Proteomes" id="UP000037507">
    <property type="component" value="Unassembled WGS sequence"/>
</dbReference>
<evidence type="ECO:0000313" key="5">
    <source>
        <dbReference type="EMBL" id="PVE42543.1"/>
    </source>
</evidence>
<evidence type="ECO:0000256" key="3">
    <source>
        <dbReference type="ARBA" id="ARBA00023163"/>
    </source>
</evidence>
<comment type="caution">
    <text evidence="5">The sequence shown here is derived from an EMBL/GenBank/DDBJ whole genome shotgun (WGS) entry which is preliminary data.</text>
</comment>
<dbReference type="STRING" id="1293045.H663_15795"/>
<protein>
    <recommendedName>
        <fullName evidence="4">HTH araC/xylS-type domain-containing protein</fullName>
    </recommendedName>
</protein>
<dbReference type="AlphaFoldDB" id="A0A2T7UCV9"/>
<dbReference type="Gene3D" id="1.10.10.60">
    <property type="entry name" value="Homeodomain-like"/>
    <property type="match status" value="1"/>
</dbReference>
<evidence type="ECO:0000256" key="2">
    <source>
        <dbReference type="ARBA" id="ARBA00023125"/>
    </source>
</evidence>
<sequence length="320" mass="35457">MSAHTMSLPTPTSAGFVTQLNAFDPQALVLALQEGFLEHVQLQPGRFGGQIVHSISAQCRTDWGQYNLALLAQGDLSPEWLSVGIFLHGHGVWRVQGQELRNGDLVVYAPGRDMCISLPPQAQWVGVQMPPHKLEALGLHMAPGVSALHLPGQLPPQALQQLVELSSVLGPNRQLDLDAALVDQAHEQLQHILWSELARRWRQPSSSAALSLQTRERLLQSVDQWAQDNTTTPLRIDALCEALEVPIWQLERAFLQTYGMAPQRLITLRRLAKARRALQLQTGSVTEVAMGHGFWHLGRFAGLYKNYYGESPSETVRAMG</sequence>
<dbReference type="EMBL" id="LFYT02000013">
    <property type="protein sequence ID" value="PVE42543.1"/>
    <property type="molecule type" value="Genomic_DNA"/>
</dbReference>
<dbReference type="SMART" id="SM00342">
    <property type="entry name" value="HTH_ARAC"/>
    <property type="match status" value="1"/>
</dbReference>
<dbReference type="Pfam" id="PF12833">
    <property type="entry name" value="HTH_18"/>
    <property type="match status" value="1"/>
</dbReference>
<dbReference type="InterPro" id="IPR009057">
    <property type="entry name" value="Homeodomain-like_sf"/>
</dbReference>
<evidence type="ECO:0000259" key="4">
    <source>
        <dbReference type="PROSITE" id="PS01124"/>
    </source>
</evidence>
<gene>
    <name evidence="5" type="ORF">H663_011560</name>
</gene>
<organism evidence="5 6">
    <name type="scientific">Limnohabitans planktonicus II-D5</name>
    <dbReference type="NCBI Taxonomy" id="1293045"/>
    <lineage>
        <taxon>Bacteria</taxon>
        <taxon>Pseudomonadati</taxon>
        <taxon>Pseudomonadota</taxon>
        <taxon>Betaproteobacteria</taxon>
        <taxon>Burkholderiales</taxon>
        <taxon>Comamonadaceae</taxon>
        <taxon>Limnohabitans</taxon>
    </lineage>
</organism>
<keyword evidence="3" id="KW-0804">Transcription</keyword>
<evidence type="ECO:0000313" key="6">
    <source>
        <dbReference type="Proteomes" id="UP000037507"/>
    </source>
</evidence>
<proteinExistence type="predicted"/>
<dbReference type="PROSITE" id="PS00041">
    <property type="entry name" value="HTH_ARAC_FAMILY_1"/>
    <property type="match status" value="1"/>
</dbReference>
<dbReference type="PROSITE" id="PS01124">
    <property type="entry name" value="HTH_ARAC_FAMILY_2"/>
    <property type="match status" value="1"/>
</dbReference>
<name>A0A2T7UCV9_9BURK</name>
<dbReference type="SUPFAM" id="SSF46689">
    <property type="entry name" value="Homeodomain-like"/>
    <property type="match status" value="1"/>
</dbReference>
<dbReference type="InterPro" id="IPR018060">
    <property type="entry name" value="HTH_AraC"/>
</dbReference>
<reference evidence="5" key="1">
    <citation type="submission" date="2017-04" db="EMBL/GenBank/DDBJ databases">
        <title>Unexpected and diverse lifestyles within the genus Limnohabitans.</title>
        <authorList>
            <person name="Kasalicky V."/>
            <person name="Mehrshad M."/>
            <person name="Andrei S.-A."/>
            <person name="Salcher M."/>
            <person name="Kratochvilova H."/>
            <person name="Simek K."/>
            <person name="Ghai R."/>
        </authorList>
    </citation>
    <scope>NUCLEOTIDE SEQUENCE [LARGE SCALE GENOMIC DNA]</scope>
    <source>
        <strain evidence="5">II-D5</strain>
    </source>
</reference>
<dbReference type="InterPro" id="IPR018062">
    <property type="entry name" value="HTH_AraC-typ_CS"/>
</dbReference>
<accession>A0A2T7UCV9</accession>